<dbReference type="EMBL" id="MCGR01000013">
    <property type="protein sequence ID" value="ORY87516.1"/>
    <property type="molecule type" value="Genomic_DNA"/>
</dbReference>
<evidence type="ECO:0000256" key="2">
    <source>
        <dbReference type="ARBA" id="ARBA00001089"/>
    </source>
</evidence>
<dbReference type="PANTHER" id="PTHR11686">
    <property type="entry name" value="GAMMA GLUTAMYL TRANSPEPTIDASE"/>
    <property type="match status" value="1"/>
</dbReference>
<dbReference type="Pfam" id="PF01019">
    <property type="entry name" value="G_glu_transpept"/>
    <property type="match status" value="1"/>
</dbReference>
<keyword evidence="8" id="KW-0012">Acyltransferase</keyword>
<sequence>MTVSTRDLEEGASTETTHLLAPPALATRASYRKRALSSASVAESQSSRRWIKAILALLAAILLAGVITLIVLQATGRGGSGASPGKGNDTPDYSKLPPPQPGGRNPNYLSSGKFGGVATEVGVCSQIGVDVLKENGTATDAAIASALCIGVTNMFSSGIGGGGFMVIRPSTTHTNFNPKCTEPISIDFRETAPSGSHPHMFSPRPDDPSFDAARASKIGGLAIGVPGELRGLEAAYKACGGGVAWERLFQPSADLARESKVGKELDRRLNAAPFGVPMSQWMLEEEDWKGMFAPEGRLLVEGETLRREAYAKTLERIGKEGVDVFYKGDIAESLLKTIKKEGGLLTAEDFAEYKAIVKPAFRSTYLNRTYYTTHYPSGGPIITNLLNTLEGYDDFVDGGKTGLSTHRFVEALKFAFAARTQVGDPDFIDNAAKLAEIPTKAYSAQIRANITDDRTHTLDYYHPRFDVQEDHGTTHLSVVDQYGSAVSLTSTVNLLFGSRVMDKDTGIILNDEMDDFATPGIPDAFGLTPSPYNYPAPGKRSLSSTAPLIMDSPEGEVYVALGGSGGSRIFGSVAQVLLNLDWGFDISNAVEQQRVHHQLSPAYVSVESGFRADIVEELKSRGHNVTLFDVNLGIAEVQAVLRQPSGRIFATSDSRKNGVPAAY</sequence>
<dbReference type="GO" id="GO:0103068">
    <property type="term" value="F:leukotriene C4 gamma-glutamyl transferase activity"/>
    <property type="evidence" value="ECO:0007669"/>
    <property type="project" value="UniProtKB-EC"/>
</dbReference>
<feature type="binding site" evidence="7">
    <location>
        <begin position="491"/>
        <end position="493"/>
    </location>
    <ligand>
        <name>L-glutamate</name>
        <dbReference type="ChEBI" id="CHEBI:29985"/>
    </ligand>
</feature>
<name>A0A1Y2FWG4_9BASI</name>
<feature type="transmembrane region" description="Helical" evidence="10">
    <location>
        <begin position="53"/>
        <end position="72"/>
    </location>
</feature>
<evidence type="ECO:0000256" key="4">
    <source>
        <dbReference type="ARBA" id="ARBA00009381"/>
    </source>
</evidence>
<evidence type="ECO:0000313" key="12">
    <source>
        <dbReference type="Proteomes" id="UP000193467"/>
    </source>
</evidence>
<dbReference type="InterPro" id="IPR043138">
    <property type="entry name" value="GGT_lsub"/>
</dbReference>
<organism evidence="11 12">
    <name type="scientific">Leucosporidium creatinivorum</name>
    <dbReference type="NCBI Taxonomy" id="106004"/>
    <lineage>
        <taxon>Eukaryota</taxon>
        <taxon>Fungi</taxon>
        <taxon>Dikarya</taxon>
        <taxon>Basidiomycota</taxon>
        <taxon>Pucciniomycotina</taxon>
        <taxon>Microbotryomycetes</taxon>
        <taxon>Leucosporidiales</taxon>
        <taxon>Leucosporidium</taxon>
    </lineage>
</organism>
<proteinExistence type="inferred from homology"/>
<dbReference type="InterPro" id="IPR029055">
    <property type="entry name" value="Ntn_hydrolases_N"/>
</dbReference>
<evidence type="ECO:0000256" key="6">
    <source>
        <dbReference type="PIRSR" id="PIRSR600101-1"/>
    </source>
</evidence>
<feature type="region of interest" description="Disordered" evidence="9">
    <location>
        <begin position="77"/>
        <end position="109"/>
    </location>
</feature>
<evidence type="ECO:0000256" key="8">
    <source>
        <dbReference type="RuleBase" id="RU368068"/>
    </source>
</evidence>
<comment type="catalytic activity">
    <reaction evidence="2 8">
        <text>glutathione + H2O = L-cysteinylglycine + L-glutamate</text>
        <dbReference type="Rhea" id="RHEA:28807"/>
        <dbReference type="ChEBI" id="CHEBI:15377"/>
        <dbReference type="ChEBI" id="CHEBI:29985"/>
        <dbReference type="ChEBI" id="CHEBI:57925"/>
        <dbReference type="ChEBI" id="CHEBI:61694"/>
        <dbReference type="EC" id="3.4.19.13"/>
    </reaction>
</comment>
<feature type="binding site" evidence="7">
    <location>
        <begin position="543"/>
        <end position="544"/>
    </location>
    <ligand>
        <name>L-glutamate</name>
        <dbReference type="ChEBI" id="CHEBI:29985"/>
    </ligand>
</feature>
<comment type="similarity">
    <text evidence="4">Belongs to the gamma-glutamyltransferase family.</text>
</comment>
<keyword evidence="10" id="KW-1133">Transmembrane helix</keyword>
<reference evidence="11 12" key="1">
    <citation type="submission" date="2016-07" db="EMBL/GenBank/DDBJ databases">
        <title>Pervasive Adenine N6-methylation of Active Genes in Fungi.</title>
        <authorList>
            <consortium name="DOE Joint Genome Institute"/>
            <person name="Mondo S.J."/>
            <person name="Dannebaum R.O."/>
            <person name="Kuo R.C."/>
            <person name="Labutti K."/>
            <person name="Haridas S."/>
            <person name="Kuo A."/>
            <person name="Salamov A."/>
            <person name="Ahrendt S.R."/>
            <person name="Lipzen A."/>
            <person name="Sullivan W."/>
            <person name="Andreopoulos W.B."/>
            <person name="Clum A."/>
            <person name="Lindquist E."/>
            <person name="Daum C."/>
            <person name="Ramamoorthy G.K."/>
            <person name="Gryganskyi A."/>
            <person name="Culley D."/>
            <person name="Magnuson J.K."/>
            <person name="James T.Y."/>
            <person name="O'Malley M.A."/>
            <person name="Stajich J.E."/>
            <person name="Spatafora J.W."/>
            <person name="Visel A."/>
            <person name="Grigoriev I.V."/>
        </authorList>
    </citation>
    <scope>NUCLEOTIDE SEQUENCE [LARGE SCALE GENOMIC DNA]</scope>
    <source>
        <strain evidence="11 12">62-1032</strain>
    </source>
</reference>
<dbReference type="InterPro" id="IPR000101">
    <property type="entry name" value="GGT_peptidase"/>
</dbReference>
<gene>
    <name evidence="11" type="ORF">BCR35DRAFT_302308</name>
</gene>
<keyword evidence="8" id="KW-0378">Hydrolase</keyword>
<dbReference type="UniPathway" id="UPA00204"/>
<evidence type="ECO:0000256" key="7">
    <source>
        <dbReference type="PIRSR" id="PIRSR600101-2"/>
    </source>
</evidence>
<dbReference type="GO" id="GO:0036374">
    <property type="term" value="F:glutathione hydrolase activity"/>
    <property type="evidence" value="ECO:0007669"/>
    <property type="project" value="UniProtKB-UniRule"/>
</dbReference>
<dbReference type="OrthoDB" id="1081007at2759"/>
<protein>
    <recommendedName>
        <fullName evidence="8">Glutathione hydrolase</fullName>
        <ecNumber evidence="8">2.3.2.2</ecNumber>
        <ecNumber evidence="8">3.4.19.13</ecNumber>
    </recommendedName>
    <alternativeName>
        <fullName evidence="8">Gamma-glutamyltransferase</fullName>
    </alternativeName>
    <alternativeName>
        <fullName evidence="8">Gamma-glutamyltranspeptidase</fullName>
    </alternativeName>
</protein>
<dbReference type="InParanoid" id="A0A1Y2FWG4"/>
<keyword evidence="8" id="KW-0808">Transferase</keyword>
<feature type="active site" description="Nucleophile" evidence="6">
    <location>
        <position position="473"/>
    </location>
</feature>
<feature type="binding site" evidence="7">
    <location>
        <position position="566"/>
    </location>
    <ligand>
        <name>L-glutamate</name>
        <dbReference type="ChEBI" id="CHEBI:29985"/>
    </ligand>
</feature>
<dbReference type="GO" id="GO:0005886">
    <property type="term" value="C:plasma membrane"/>
    <property type="evidence" value="ECO:0007669"/>
    <property type="project" value="TreeGrafter"/>
</dbReference>
<comment type="function">
    <text evidence="8">Cleaves the gamma-glutamyl peptide bond of glutathione and glutathione conjugates.</text>
</comment>
<dbReference type="PRINTS" id="PR01210">
    <property type="entry name" value="GGTRANSPTASE"/>
</dbReference>
<evidence type="ECO:0000256" key="3">
    <source>
        <dbReference type="ARBA" id="ARBA00005115"/>
    </source>
</evidence>
<dbReference type="FunFam" id="3.60.20.40:FF:000001">
    <property type="entry name" value="Gamma-glutamyltranspeptidase 1"/>
    <property type="match status" value="1"/>
</dbReference>
<evidence type="ECO:0000256" key="10">
    <source>
        <dbReference type="SAM" id="Phobius"/>
    </source>
</evidence>
<dbReference type="GO" id="GO:0000324">
    <property type="term" value="C:fungal-type vacuole"/>
    <property type="evidence" value="ECO:0007669"/>
    <property type="project" value="TreeGrafter"/>
</dbReference>
<comment type="catalytic activity">
    <reaction evidence="5 8">
        <text>an N-terminal (5-L-glutamyl)-[peptide] + an alpha-amino acid = 5-L-glutamyl amino acid + an N-terminal L-alpha-aminoacyl-[peptide]</text>
        <dbReference type="Rhea" id="RHEA:23904"/>
        <dbReference type="Rhea" id="RHEA-COMP:9780"/>
        <dbReference type="Rhea" id="RHEA-COMP:9795"/>
        <dbReference type="ChEBI" id="CHEBI:77644"/>
        <dbReference type="ChEBI" id="CHEBI:78597"/>
        <dbReference type="ChEBI" id="CHEBI:78599"/>
        <dbReference type="ChEBI" id="CHEBI:78608"/>
        <dbReference type="EC" id="2.3.2.2"/>
    </reaction>
</comment>
<dbReference type="Gene3D" id="3.60.20.40">
    <property type="match status" value="1"/>
</dbReference>
<accession>A0A1Y2FWG4</accession>
<evidence type="ECO:0000256" key="9">
    <source>
        <dbReference type="SAM" id="MobiDB-lite"/>
    </source>
</evidence>
<feature type="binding site" evidence="7">
    <location>
        <position position="189"/>
    </location>
    <ligand>
        <name>L-glutamate</name>
        <dbReference type="ChEBI" id="CHEBI:29985"/>
    </ligand>
</feature>
<dbReference type="InterPro" id="IPR055262">
    <property type="entry name" value="GGT_CS"/>
</dbReference>
<dbReference type="FunCoup" id="A0A1Y2FWG4">
    <property type="interactions" value="84"/>
</dbReference>
<dbReference type="PROSITE" id="PS00462">
    <property type="entry name" value="G_GLU_TRANSPEPTIDASE"/>
    <property type="match status" value="1"/>
</dbReference>
<dbReference type="NCBIfam" id="TIGR00066">
    <property type="entry name" value="g_glut_trans"/>
    <property type="match status" value="1"/>
</dbReference>
<keyword evidence="10" id="KW-0472">Membrane</keyword>
<dbReference type="STRING" id="106004.A0A1Y2FWG4"/>
<keyword evidence="12" id="KW-1185">Reference proteome</keyword>
<keyword evidence="10" id="KW-0812">Transmembrane</keyword>
<comment type="caution">
    <text evidence="11">The sequence shown here is derived from an EMBL/GenBank/DDBJ whole genome shotgun (WGS) entry which is preliminary data.</text>
</comment>
<comment type="catalytic activity">
    <reaction evidence="1 8">
        <text>an S-substituted glutathione + H2O = an S-substituted L-cysteinylglycine + L-glutamate</text>
        <dbReference type="Rhea" id="RHEA:59468"/>
        <dbReference type="ChEBI" id="CHEBI:15377"/>
        <dbReference type="ChEBI" id="CHEBI:29985"/>
        <dbReference type="ChEBI" id="CHEBI:90779"/>
        <dbReference type="ChEBI" id="CHEBI:143103"/>
        <dbReference type="EC" id="3.4.19.13"/>
    </reaction>
</comment>
<feature type="binding site" evidence="7">
    <location>
        <position position="515"/>
    </location>
    <ligand>
        <name>L-glutamate</name>
        <dbReference type="ChEBI" id="CHEBI:29985"/>
    </ligand>
</feature>
<dbReference type="Proteomes" id="UP000193467">
    <property type="component" value="Unassembled WGS sequence"/>
</dbReference>
<evidence type="ECO:0000256" key="1">
    <source>
        <dbReference type="ARBA" id="ARBA00001049"/>
    </source>
</evidence>
<dbReference type="EC" id="3.4.19.13" evidence="8"/>
<dbReference type="InterPro" id="IPR043137">
    <property type="entry name" value="GGT_ssub_C"/>
</dbReference>
<evidence type="ECO:0000313" key="11">
    <source>
        <dbReference type="EMBL" id="ORY87516.1"/>
    </source>
</evidence>
<comment type="pathway">
    <text evidence="3 8">Sulfur metabolism; glutathione metabolism.</text>
</comment>
<dbReference type="FunFam" id="1.10.246.130:FF:000001">
    <property type="entry name" value="Gamma-glutamyltransferase 5 isoform 1"/>
    <property type="match status" value="1"/>
</dbReference>
<dbReference type="EC" id="2.3.2.2" evidence="8"/>
<dbReference type="PANTHER" id="PTHR11686:SF9">
    <property type="entry name" value="RE13973P"/>
    <property type="match status" value="1"/>
</dbReference>
<dbReference type="Gene3D" id="1.10.246.130">
    <property type="match status" value="1"/>
</dbReference>
<feature type="region of interest" description="Disordered" evidence="9">
    <location>
        <begin position="1"/>
        <end position="20"/>
    </location>
</feature>
<dbReference type="AlphaFoldDB" id="A0A1Y2FWG4"/>
<dbReference type="GO" id="GO:0006751">
    <property type="term" value="P:glutathione catabolic process"/>
    <property type="evidence" value="ECO:0007669"/>
    <property type="project" value="UniProtKB-UniRule"/>
</dbReference>
<dbReference type="SUPFAM" id="SSF56235">
    <property type="entry name" value="N-terminal nucleophile aminohydrolases (Ntn hydrolases)"/>
    <property type="match status" value="1"/>
</dbReference>
<evidence type="ECO:0000256" key="5">
    <source>
        <dbReference type="ARBA" id="ARBA00047417"/>
    </source>
</evidence>